<feature type="chain" id="PRO_5008900108" evidence="2">
    <location>
        <begin position="23"/>
        <end position="204"/>
    </location>
</feature>
<feature type="signal peptide" evidence="2">
    <location>
        <begin position="1"/>
        <end position="22"/>
    </location>
</feature>
<proteinExistence type="predicted"/>
<keyword evidence="2" id="KW-0732">Signal</keyword>
<feature type="compositionally biased region" description="Low complexity" evidence="1">
    <location>
        <begin position="152"/>
        <end position="178"/>
    </location>
</feature>
<protein>
    <submittedName>
        <fullName evidence="3">Uncharacterized protein</fullName>
    </submittedName>
</protein>
<sequence length="204" mass="20931">MKAVAVVACSVLILAAAQSAEAALPTFTYNLTQKSLGDRTQICQLNMGFCSSNCGGPDKAPKNFCNVTTMGWGCGCSTKVPDFQGWQWPLNQQDCYGRGEACKTACAAADTSCLSDCTTTYSAKCGTDQQPPAYYNVDNVNDIPTYGPPSPSSNSSSNGTASGSSSSGNSSTTGGSKSSSSTNYAYSLGSMLSALVVAGGMMIL</sequence>
<reference evidence="3" key="1">
    <citation type="submission" date="2015-07" db="EMBL/GenBank/DDBJ databases">
        <title>Transcriptome Assembly of Anthurium amnicola.</title>
        <authorList>
            <person name="Suzuki J."/>
        </authorList>
    </citation>
    <scope>NUCLEOTIDE SEQUENCE</scope>
</reference>
<name>A0A1D1YD42_9ARAE</name>
<gene>
    <name evidence="3" type="ORF">g.17184</name>
</gene>
<evidence type="ECO:0000256" key="1">
    <source>
        <dbReference type="SAM" id="MobiDB-lite"/>
    </source>
</evidence>
<organism evidence="3">
    <name type="scientific">Anthurium amnicola</name>
    <dbReference type="NCBI Taxonomy" id="1678845"/>
    <lineage>
        <taxon>Eukaryota</taxon>
        <taxon>Viridiplantae</taxon>
        <taxon>Streptophyta</taxon>
        <taxon>Embryophyta</taxon>
        <taxon>Tracheophyta</taxon>
        <taxon>Spermatophyta</taxon>
        <taxon>Magnoliopsida</taxon>
        <taxon>Liliopsida</taxon>
        <taxon>Araceae</taxon>
        <taxon>Pothoideae</taxon>
        <taxon>Potheae</taxon>
        <taxon>Anthurium</taxon>
    </lineage>
</organism>
<dbReference type="EMBL" id="GDJX01015384">
    <property type="protein sequence ID" value="JAT52552.1"/>
    <property type="molecule type" value="Transcribed_RNA"/>
</dbReference>
<evidence type="ECO:0000313" key="3">
    <source>
        <dbReference type="EMBL" id="JAT52552.1"/>
    </source>
</evidence>
<feature type="region of interest" description="Disordered" evidence="1">
    <location>
        <begin position="137"/>
        <end position="178"/>
    </location>
</feature>
<dbReference type="PANTHER" id="PTHR38118">
    <property type="entry name" value="ANCHORED CELL WALL PROTEIN 11-RELATED"/>
    <property type="match status" value="1"/>
</dbReference>
<evidence type="ECO:0000256" key="2">
    <source>
        <dbReference type="SAM" id="SignalP"/>
    </source>
</evidence>
<dbReference type="AlphaFoldDB" id="A0A1D1YD42"/>
<accession>A0A1D1YD42</accession>
<dbReference type="PANTHER" id="PTHR38118:SF2">
    <property type="entry name" value="CDP-ALCOHOL PHOSPHATIDYLTRANSFERASE PROTEIN"/>
    <property type="match status" value="1"/>
</dbReference>